<proteinExistence type="predicted"/>
<reference evidence="1" key="1">
    <citation type="submission" date="2014-09" db="EMBL/GenBank/DDBJ databases">
        <authorList>
            <person name="Magalhaes I.L.F."/>
            <person name="Oliveira U."/>
            <person name="Santos F.R."/>
            <person name="Vidigal T.H.D.A."/>
            <person name="Brescovit A.D."/>
            <person name="Santos A.J."/>
        </authorList>
    </citation>
    <scope>NUCLEOTIDE SEQUENCE</scope>
    <source>
        <tissue evidence="1">Shoot tissue taken approximately 20 cm above the soil surface</tissue>
    </source>
</reference>
<organism evidence="1">
    <name type="scientific">Arundo donax</name>
    <name type="common">Giant reed</name>
    <name type="synonym">Donax arundinaceus</name>
    <dbReference type="NCBI Taxonomy" id="35708"/>
    <lineage>
        <taxon>Eukaryota</taxon>
        <taxon>Viridiplantae</taxon>
        <taxon>Streptophyta</taxon>
        <taxon>Embryophyta</taxon>
        <taxon>Tracheophyta</taxon>
        <taxon>Spermatophyta</taxon>
        <taxon>Magnoliopsida</taxon>
        <taxon>Liliopsida</taxon>
        <taxon>Poales</taxon>
        <taxon>Poaceae</taxon>
        <taxon>PACMAD clade</taxon>
        <taxon>Arundinoideae</taxon>
        <taxon>Arundineae</taxon>
        <taxon>Arundo</taxon>
    </lineage>
</organism>
<evidence type="ECO:0000313" key="1">
    <source>
        <dbReference type="EMBL" id="JAE17639.1"/>
    </source>
</evidence>
<reference evidence="1" key="2">
    <citation type="journal article" date="2015" name="Data Brief">
        <title>Shoot transcriptome of the giant reed, Arundo donax.</title>
        <authorList>
            <person name="Barrero R.A."/>
            <person name="Guerrero F.D."/>
            <person name="Moolhuijzen P."/>
            <person name="Goolsby J.A."/>
            <person name="Tidwell J."/>
            <person name="Bellgard S.E."/>
            <person name="Bellgard M.I."/>
        </authorList>
    </citation>
    <scope>NUCLEOTIDE SEQUENCE</scope>
    <source>
        <tissue evidence="1">Shoot tissue taken approximately 20 cm above the soil surface</tissue>
    </source>
</reference>
<protein>
    <submittedName>
        <fullName evidence="1">Uncharacterized protein</fullName>
    </submittedName>
</protein>
<name>A0A0A9G2G5_ARUDO</name>
<sequence length="12" mass="1380">MFTRAIVDNLTV</sequence>
<dbReference type="EMBL" id="GBRH01180257">
    <property type="protein sequence ID" value="JAE17639.1"/>
    <property type="molecule type" value="Transcribed_RNA"/>
</dbReference>
<accession>A0A0A9G2G5</accession>